<dbReference type="Pfam" id="PF00162">
    <property type="entry name" value="PGK"/>
    <property type="match status" value="1"/>
</dbReference>
<gene>
    <name evidence="7 10" type="primary">pgk</name>
    <name evidence="10" type="ORF">COT75_03065</name>
</gene>
<protein>
    <recommendedName>
        <fullName evidence="2 7">Phosphoglycerate kinase</fullName>
        <ecNumber evidence="2 7">2.7.2.3</ecNumber>
    </recommendedName>
</protein>
<evidence type="ECO:0000256" key="6">
    <source>
        <dbReference type="ARBA" id="ARBA00022840"/>
    </source>
</evidence>
<feature type="binding site" evidence="7">
    <location>
        <position position="123"/>
    </location>
    <ligand>
        <name>substrate</name>
    </ligand>
</feature>
<proteinExistence type="inferred from homology"/>
<evidence type="ECO:0000256" key="1">
    <source>
        <dbReference type="ARBA" id="ARBA00000642"/>
    </source>
</evidence>
<dbReference type="InterPro" id="IPR015824">
    <property type="entry name" value="Phosphoglycerate_kinase_N"/>
</dbReference>
<keyword evidence="6 7" id="KW-0067">ATP-binding</keyword>
<dbReference type="InterPro" id="IPR036043">
    <property type="entry name" value="Phosphoglycerate_kinase_sf"/>
</dbReference>
<keyword evidence="3 7" id="KW-0808">Transferase</keyword>
<evidence type="ECO:0000256" key="4">
    <source>
        <dbReference type="ARBA" id="ARBA00022741"/>
    </source>
</evidence>
<evidence type="ECO:0000256" key="7">
    <source>
        <dbReference type="HAMAP-Rule" id="MF_00145"/>
    </source>
</evidence>
<dbReference type="InterPro" id="IPR001576">
    <property type="entry name" value="Phosphoglycerate_kinase"/>
</dbReference>
<dbReference type="GO" id="GO:0043531">
    <property type="term" value="F:ADP binding"/>
    <property type="evidence" value="ECO:0007669"/>
    <property type="project" value="TreeGrafter"/>
</dbReference>
<dbReference type="GO" id="GO:0004618">
    <property type="term" value="F:phosphoglycerate kinase activity"/>
    <property type="evidence" value="ECO:0007669"/>
    <property type="project" value="UniProtKB-UniRule"/>
</dbReference>
<feature type="binding site" evidence="7 8">
    <location>
        <position position="338"/>
    </location>
    <ligand>
        <name>ATP</name>
        <dbReference type="ChEBI" id="CHEBI:30616"/>
    </ligand>
</feature>
<evidence type="ECO:0000256" key="9">
    <source>
        <dbReference type="RuleBase" id="RU000532"/>
    </source>
</evidence>
<comment type="pathway">
    <text evidence="7">Carbohydrate degradation; glycolysis; pyruvate from D-glyceraldehyde 3-phosphate: step 2/5.</text>
</comment>
<dbReference type="GO" id="GO:0006094">
    <property type="term" value="P:gluconeogenesis"/>
    <property type="evidence" value="ECO:0007669"/>
    <property type="project" value="TreeGrafter"/>
</dbReference>
<organism evidence="10 11">
    <name type="scientific">Candidatus Beckwithbacteria bacterium CG10_big_fil_rev_8_21_14_0_10_34_10</name>
    <dbReference type="NCBI Taxonomy" id="1974495"/>
    <lineage>
        <taxon>Bacteria</taxon>
        <taxon>Candidatus Beckwithiibacteriota</taxon>
    </lineage>
</organism>
<reference evidence="11" key="1">
    <citation type="submission" date="2017-09" db="EMBL/GenBank/DDBJ databases">
        <title>Depth-based differentiation of microbial function through sediment-hosted aquifers and enrichment of novel symbionts in the deep terrestrial subsurface.</title>
        <authorList>
            <person name="Probst A.J."/>
            <person name="Ladd B."/>
            <person name="Jarett J.K."/>
            <person name="Geller-Mcgrath D.E."/>
            <person name="Sieber C.M.K."/>
            <person name="Emerson J.B."/>
            <person name="Anantharaman K."/>
            <person name="Thomas B.C."/>
            <person name="Malmstrom R."/>
            <person name="Stieglmeier M."/>
            <person name="Klingl A."/>
            <person name="Woyke T."/>
            <person name="Ryan C.M."/>
            <person name="Banfield J.F."/>
        </authorList>
    </citation>
    <scope>NUCLEOTIDE SEQUENCE [LARGE SCALE GENOMIC DNA]</scope>
</reference>
<dbReference type="PIRSF" id="PIRSF000724">
    <property type="entry name" value="Pgk"/>
    <property type="match status" value="1"/>
</dbReference>
<dbReference type="Gene3D" id="3.40.50.1260">
    <property type="entry name" value="Phosphoglycerate kinase, N-terminal domain"/>
    <property type="match status" value="2"/>
</dbReference>
<comment type="subcellular location">
    <subcellularLocation>
        <location evidence="7">Cytoplasm</location>
    </subcellularLocation>
</comment>
<comment type="catalytic activity">
    <reaction evidence="1 7 9">
        <text>(2R)-3-phosphoglycerate + ATP = (2R)-3-phospho-glyceroyl phosphate + ADP</text>
        <dbReference type="Rhea" id="RHEA:14801"/>
        <dbReference type="ChEBI" id="CHEBI:30616"/>
        <dbReference type="ChEBI" id="CHEBI:57604"/>
        <dbReference type="ChEBI" id="CHEBI:58272"/>
        <dbReference type="ChEBI" id="CHEBI:456216"/>
        <dbReference type="EC" id="2.7.2.3"/>
    </reaction>
</comment>
<keyword evidence="4 7" id="KW-0547">Nucleotide-binding</keyword>
<dbReference type="PANTHER" id="PTHR11406">
    <property type="entry name" value="PHOSPHOGLYCERATE KINASE"/>
    <property type="match status" value="1"/>
</dbReference>
<dbReference type="GO" id="GO:0006096">
    <property type="term" value="P:glycolytic process"/>
    <property type="evidence" value="ECO:0007669"/>
    <property type="project" value="UniProtKB-UniRule"/>
</dbReference>
<feature type="binding site" evidence="7 8">
    <location>
        <position position="206"/>
    </location>
    <ligand>
        <name>ATP</name>
        <dbReference type="ChEBI" id="CHEBI:30616"/>
    </ligand>
</feature>
<dbReference type="PRINTS" id="PR00477">
    <property type="entry name" value="PHGLYCKINASE"/>
</dbReference>
<evidence type="ECO:0000256" key="5">
    <source>
        <dbReference type="ARBA" id="ARBA00022777"/>
    </source>
</evidence>
<evidence type="ECO:0000256" key="8">
    <source>
        <dbReference type="PIRSR" id="PIRSR000724-2"/>
    </source>
</evidence>
<accession>A0A2H0W8Z1</accession>
<feature type="binding site" evidence="7">
    <location>
        <position position="156"/>
    </location>
    <ligand>
        <name>substrate</name>
    </ligand>
</feature>
<keyword evidence="5 7" id="KW-0418">Kinase</keyword>
<feature type="binding site" evidence="7">
    <location>
        <begin position="21"/>
        <end position="23"/>
    </location>
    <ligand>
        <name>substrate</name>
    </ligand>
</feature>
<dbReference type="PANTHER" id="PTHR11406:SF23">
    <property type="entry name" value="PHOSPHOGLYCERATE KINASE 1, CHLOROPLASTIC-RELATED"/>
    <property type="match status" value="1"/>
</dbReference>
<dbReference type="HAMAP" id="MF_00145">
    <property type="entry name" value="Phosphoglyc_kinase"/>
    <property type="match status" value="1"/>
</dbReference>
<evidence type="ECO:0000256" key="3">
    <source>
        <dbReference type="ARBA" id="ARBA00022679"/>
    </source>
</evidence>
<dbReference type="EMBL" id="PEZT01000017">
    <property type="protein sequence ID" value="PIS09126.1"/>
    <property type="molecule type" value="Genomic_DNA"/>
</dbReference>
<dbReference type="SUPFAM" id="SSF53748">
    <property type="entry name" value="Phosphoglycerate kinase"/>
    <property type="match status" value="1"/>
</dbReference>
<feature type="binding site" evidence="7">
    <location>
        <position position="41"/>
    </location>
    <ligand>
        <name>substrate</name>
    </ligand>
</feature>
<dbReference type="GO" id="GO:0005829">
    <property type="term" value="C:cytosol"/>
    <property type="evidence" value="ECO:0007669"/>
    <property type="project" value="TreeGrafter"/>
</dbReference>
<evidence type="ECO:0000256" key="2">
    <source>
        <dbReference type="ARBA" id="ARBA00013061"/>
    </source>
</evidence>
<comment type="similarity">
    <text evidence="7 9">Belongs to the phosphoglycerate kinase family.</text>
</comment>
<evidence type="ECO:0000313" key="11">
    <source>
        <dbReference type="Proteomes" id="UP000230093"/>
    </source>
</evidence>
<comment type="subunit">
    <text evidence="7">Monomer.</text>
</comment>
<feature type="binding site" evidence="7 8">
    <location>
        <begin position="364"/>
        <end position="367"/>
    </location>
    <ligand>
        <name>ATP</name>
        <dbReference type="ChEBI" id="CHEBI:30616"/>
    </ligand>
</feature>
<dbReference type="EC" id="2.7.2.3" evidence="2 7"/>
<dbReference type="Proteomes" id="UP000230093">
    <property type="component" value="Unassembled WGS sequence"/>
</dbReference>
<evidence type="ECO:0000313" key="10">
    <source>
        <dbReference type="EMBL" id="PIS09126.1"/>
    </source>
</evidence>
<dbReference type="GO" id="GO:0005524">
    <property type="term" value="F:ATP binding"/>
    <property type="evidence" value="ECO:0007669"/>
    <property type="project" value="UniProtKB-KW"/>
</dbReference>
<dbReference type="AlphaFoldDB" id="A0A2H0W8Z1"/>
<keyword evidence="7" id="KW-0324">Glycolysis</keyword>
<comment type="caution">
    <text evidence="7">Lacks conserved residue(s) required for the propagation of feature annotation.</text>
</comment>
<sequence length="408" mass="45342">MNKKTLRDVDVNGKRVIHHCDFNIKLRKNEKGELVPISDVRIKAYFPSIFYLLNHGAKIIFISYLERPGGKVVKKLSLAPVAKRLSQLINRQVHFIDQLVGPKATKFVNKIRPGEMVMLENTRFYPGEEEDSNKLAKKISQLGDLKVMDAFGHAHRIHASVTGIPRHLPSVAGFYLESEIKTFDKLMKNPKRPLVLIVGGTKIFDKIAAVRNLIKKADYILVGGAVANNFLKAQRIEVGQSFMAEPYVDKAKGEKLDPVELSAKLIKDFPHKVIIPIDVKVGDNINNPKNEKIIDLKKGKLPKNWTILDIGPKTIKKYLAIIKIGKTIFWDGPMGKYEDPRFRAGTLEIAQAIANSNETTILAGGDTAAIAEDTGLIFRYSHVSIAGGAALQYLAGKKLPGVEILAEK</sequence>
<comment type="caution">
    <text evidence="10">The sequence shown here is derived from an EMBL/GenBank/DDBJ whole genome shotgun (WGS) entry which is preliminary data.</text>
</comment>
<name>A0A2H0W8Z1_9BACT</name>
<keyword evidence="7" id="KW-0963">Cytoplasm</keyword>
<dbReference type="UniPathway" id="UPA00109">
    <property type="reaction ID" value="UER00185"/>
</dbReference>